<evidence type="ECO:0000256" key="5">
    <source>
        <dbReference type="RuleBase" id="RU365026"/>
    </source>
</evidence>
<organism evidence="7 8">
    <name type="scientific">Acrobeloides nanus</name>
    <dbReference type="NCBI Taxonomy" id="290746"/>
    <lineage>
        <taxon>Eukaryota</taxon>
        <taxon>Metazoa</taxon>
        <taxon>Ecdysozoa</taxon>
        <taxon>Nematoda</taxon>
        <taxon>Chromadorea</taxon>
        <taxon>Rhabditida</taxon>
        <taxon>Tylenchina</taxon>
        <taxon>Cephalobomorpha</taxon>
        <taxon>Cephaloboidea</taxon>
        <taxon>Cephalobidae</taxon>
        <taxon>Acrobeloides</taxon>
    </lineage>
</organism>
<reference evidence="8" key="1">
    <citation type="submission" date="2022-11" db="UniProtKB">
        <authorList>
            <consortium name="WormBaseParasite"/>
        </authorList>
    </citation>
    <scope>IDENTIFICATION</scope>
</reference>
<dbReference type="GO" id="GO:0000145">
    <property type="term" value="C:exocyst"/>
    <property type="evidence" value="ECO:0007669"/>
    <property type="project" value="InterPro"/>
</dbReference>
<dbReference type="GO" id="GO:0006887">
    <property type="term" value="P:exocytosis"/>
    <property type="evidence" value="ECO:0007669"/>
    <property type="project" value="UniProtKB-KW"/>
</dbReference>
<dbReference type="PANTHER" id="PTHR12542:SF41">
    <property type="entry name" value="EXOCYST COMPLEX COMPONENT 7"/>
    <property type="match status" value="1"/>
</dbReference>
<dbReference type="InterPro" id="IPR046364">
    <property type="entry name" value="Exo70_C"/>
</dbReference>
<evidence type="ECO:0000256" key="3">
    <source>
        <dbReference type="ARBA" id="ARBA00022483"/>
    </source>
</evidence>
<evidence type="ECO:0000256" key="2">
    <source>
        <dbReference type="ARBA" id="ARBA00022448"/>
    </source>
</evidence>
<keyword evidence="7" id="KW-1185">Reference proteome</keyword>
<dbReference type="Pfam" id="PF20669">
    <property type="entry name" value="Exo70_N"/>
    <property type="match status" value="1"/>
</dbReference>
<keyword evidence="5" id="KW-0653">Protein transport</keyword>
<sequence length="623" mass="71773">MASEVSVDEIKRKLKKEEDWLKDMKDALVKSSQLKNNINSILDDFKERVTSLNDTVTPLYQKTAVIQRKQQNLKKLLGLIDATMKFYGKSAELENTVRDGNLSHDLNEFLDKMDSLKEAIAFFSSHSTYQNQIENMKQTYESGCATLEVEFINITKIESVSLEPIKILECLDDDYEILNFRVSSLRSMKDYKKLKALAKWLLENTSSTQYLNNFINYRSELMMRTIRNIMDQQNFLTNQHRQNPQKASLIKSAIKKATGRGNEKNTDLIENKDQAALITVLMLSALLILIQVETEVCANIFDDVKIQARVFKEIISAPFKSVMERCNSIIEQFDGAFGGILPLSKFLLRHAKQLQSLAENVRETQTFQKFQQNVYTRSSQLLSEFIDRLTNDNSRYVPEDGTVHHITSNTVNFLKMLARERATILQILDANSSTNRMQAQTNFSKLFAQILAALGVNLRNKSTTYTDEPLSALFMLNNLNHIRTCLFQDSHIESIISEQNDQISSFYEAEISSYTKKYLKSWQKVAAGFNLSELADEKRAIKMCYANFNKEFETILEAQKHYCIAEISLAVEIRNRIKGIVLRPFTEFTTKHSEDIYSSIDRQLKYDVESIEMMIDRLFDSST</sequence>
<comment type="similarity">
    <text evidence="1 5">Belongs to the EXO70 family.</text>
</comment>
<dbReference type="AlphaFoldDB" id="A0A914C0P4"/>
<dbReference type="Pfam" id="PF03081">
    <property type="entry name" value="Exo70_C"/>
    <property type="match status" value="1"/>
</dbReference>
<dbReference type="Gene3D" id="1.20.1280.170">
    <property type="entry name" value="Exocyst complex component Exo70"/>
    <property type="match status" value="1"/>
</dbReference>
<dbReference type="InterPro" id="IPR016159">
    <property type="entry name" value="Cullin_repeat-like_dom_sf"/>
</dbReference>
<accession>A0A914C0P4</accession>
<protein>
    <recommendedName>
        <fullName evidence="4 5">Exocyst complex component 7</fullName>
    </recommendedName>
    <alternativeName>
        <fullName evidence="5">Exocyst complex component Exo70</fullName>
    </alternativeName>
</protein>
<comment type="function">
    <text evidence="5">Component of the exocyst complex involved in the docking of exocytic vesicles with fusion sites on the plasma membrane.</text>
</comment>
<dbReference type="InterPro" id="IPR004140">
    <property type="entry name" value="Exo70"/>
</dbReference>
<evidence type="ECO:0000259" key="6">
    <source>
        <dbReference type="Pfam" id="PF03081"/>
    </source>
</evidence>
<dbReference type="SUPFAM" id="SSF74788">
    <property type="entry name" value="Cullin repeat-like"/>
    <property type="match status" value="1"/>
</dbReference>
<evidence type="ECO:0000313" key="8">
    <source>
        <dbReference type="WBParaSite" id="ACRNAN_Path_1450.g5689.t1"/>
    </source>
</evidence>
<keyword evidence="3 5" id="KW-0268">Exocytosis</keyword>
<keyword evidence="2 5" id="KW-0813">Transport</keyword>
<dbReference type="PANTHER" id="PTHR12542">
    <property type="entry name" value="EXOCYST COMPLEX PROTEIN EXO70"/>
    <property type="match status" value="1"/>
</dbReference>
<dbReference type="Proteomes" id="UP000887540">
    <property type="component" value="Unplaced"/>
</dbReference>
<feature type="domain" description="Exocyst complex subunit Exo70 C-terminal" evidence="6">
    <location>
        <begin position="283"/>
        <end position="616"/>
    </location>
</feature>
<evidence type="ECO:0000313" key="7">
    <source>
        <dbReference type="Proteomes" id="UP000887540"/>
    </source>
</evidence>
<evidence type="ECO:0000256" key="1">
    <source>
        <dbReference type="ARBA" id="ARBA00006756"/>
    </source>
</evidence>
<evidence type="ECO:0000256" key="4">
    <source>
        <dbReference type="ARBA" id="ARBA00026169"/>
    </source>
</evidence>
<name>A0A914C0P4_9BILA</name>
<dbReference type="WBParaSite" id="ACRNAN_Path_1450.g5689.t1">
    <property type="protein sequence ID" value="ACRNAN_Path_1450.g5689.t1"/>
    <property type="gene ID" value="ACRNAN_Path_1450.g5689"/>
</dbReference>
<proteinExistence type="inferred from homology"/>
<dbReference type="GO" id="GO:0005546">
    <property type="term" value="F:phosphatidylinositol-4,5-bisphosphate binding"/>
    <property type="evidence" value="ECO:0007669"/>
    <property type="project" value="InterPro"/>
</dbReference>
<dbReference type="GO" id="GO:0015031">
    <property type="term" value="P:protein transport"/>
    <property type="evidence" value="ECO:0007669"/>
    <property type="project" value="UniProtKB-KW"/>
</dbReference>